<sequence>MLPALATRAPKARALLRCTESVRSEGQNSDDTEYIPDSPTEAVGESISSGTKSSTSAGHQPYAATEHKYSISRTPSPLTSELVLVCGNVFTHGGRVERPPHEDEGFDDFVNGSGVPLVFKRHALEQFARLVGCGYPLLLRRPEGWGLNVFVSMLSAALDEDYNDANDPFDPLLRHQPSSILSERGLHKFFILELDFAKLVRGPDLSSKLLRFVVAHCRALLQRYQLGRDYAPSAESASEVIELLALSLNNRRNTPSLFVIIKNFDSLIYNFTDAPSILNTFLRDLEFACHLETLAGLLLTSTEDNGTIYAPFDERGNPIPSPPGRPYPVVLRSALDLTRHPALQTAVGFTEQDVNDLDDAFKHLPSNGTSLVDMVKAARRSGRSCVFADPAWVDKRLPPIDPSGFSAVNTLPLPDLDCSEGGEGVFPATLVWTVVETKYGFPRRDTFSF</sequence>
<dbReference type="EMBL" id="DF838788">
    <property type="protein sequence ID" value="GAT43267.1"/>
    <property type="molecule type" value="Genomic_DNA"/>
</dbReference>
<dbReference type="Pfam" id="PF09820">
    <property type="entry name" value="AAA-ATPase_like"/>
    <property type="match status" value="1"/>
</dbReference>
<keyword evidence="4" id="KW-1185">Reference proteome</keyword>
<name>A0ABQ0KYD1_MYCCL</name>
<protein>
    <recommendedName>
        <fullName evidence="2">AAA-ATPase-like domain-containing protein</fullName>
    </recommendedName>
</protein>
<gene>
    <name evidence="3" type="ORF">MCHLO_00956</name>
</gene>
<evidence type="ECO:0000313" key="4">
    <source>
        <dbReference type="Proteomes" id="UP000815677"/>
    </source>
</evidence>
<evidence type="ECO:0000256" key="1">
    <source>
        <dbReference type="SAM" id="MobiDB-lite"/>
    </source>
</evidence>
<feature type="region of interest" description="Disordered" evidence="1">
    <location>
        <begin position="20"/>
        <end position="61"/>
    </location>
</feature>
<organism evidence="3 4">
    <name type="scientific">Mycena chlorophos</name>
    <name type="common">Agaric fungus</name>
    <name type="synonym">Agaricus chlorophos</name>
    <dbReference type="NCBI Taxonomy" id="658473"/>
    <lineage>
        <taxon>Eukaryota</taxon>
        <taxon>Fungi</taxon>
        <taxon>Dikarya</taxon>
        <taxon>Basidiomycota</taxon>
        <taxon>Agaricomycotina</taxon>
        <taxon>Agaricomycetes</taxon>
        <taxon>Agaricomycetidae</taxon>
        <taxon>Agaricales</taxon>
        <taxon>Marasmiineae</taxon>
        <taxon>Mycenaceae</taxon>
        <taxon>Mycena</taxon>
    </lineage>
</organism>
<evidence type="ECO:0000313" key="3">
    <source>
        <dbReference type="EMBL" id="GAT43267.1"/>
    </source>
</evidence>
<dbReference type="Proteomes" id="UP000815677">
    <property type="component" value="Unassembled WGS sequence"/>
</dbReference>
<feature type="compositionally biased region" description="Low complexity" evidence="1">
    <location>
        <begin position="46"/>
        <end position="56"/>
    </location>
</feature>
<accession>A0ABQ0KYD1</accession>
<reference evidence="3" key="1">
    <citation type="submission" date="2014-09" db="EMBL/GenBank/DDBJ databases">
        <title>Genome sequence of the luminous mushroom Mycena chlorophos for searching fungal bioluminescence genes.</title>
        <authorList>
            <person name="Tanaka Y."/>
            <person name="Kasuga D."/>
            <person name="Oba Y."/>
            <person name="Hase S."/>
            <person name="Sato K."/>
            <person name="Oba Y."/>
            <person name="Sakakibara Y."/>
        </authorList>
    </citation>
    <scope>NUCLEOTIDE SEQUENCE</scope>
</reference>
<evidence type="ECO:0000259" key="2">
    <source>
        <dbReference type="Pfam" id="PF09820"/>
    </source>
</evidence>
<proteinExistence type="predicted"/>
<dbReference type="InterPro" id="IPR018631">
    <property type="entry name" value="AAA-ATPase-like_dom"/>
</dbReference>
<feature type="domain" description="AAA-ATPase-like" evidence="2">
    <location>
        <begin position="130"/>
        <end position="280"/>
    </location>
</feature>